<dbReference type="GeneID" id="108076810"/>
<evidence type="ECO:0000313" key="6">
    <source>
        <dbReference type="RefSeq" id="XP_017025329.1"/>
    </source>
</evidence>
<evidence type="ECO:0000256" key="4">
    <source>
        <dbReference type="PIRNR" id="PIRNR005700"/>
    </source>
</evidence>
<organism evidence="5 6">
    <name type="scientific">Drosophila kikkawai</name>
    <name type="common">Fruit fly</name>
    <dbReference type="NCBI Taxonomy" id="30033"/>
    <lineage>
        <taxon>Eukaryota</taxon>
        <taxon>Metazoa</taxon>
        <taxon>Ecdysozoa</taxon>
        <taxon>Arthropoda</taxon>
        <taxon>Hexapoda</taxon>
        <taxon>Insecta</taxon>
        <taxon>Pterygota</taxon>
        <taxon>Neoptera</taxon>
        <taxon>Endopterygota</taxon>
        <taxon>Diptera</taxon>
        <taxon>Brachycera</taxon>
        <taxon>Muscomorpha</taxon>
        <taxon>Ephydroidea</taxon>
        <taxon>Drosophilidae</taxon>
        <taxon>Drosophila</taxon>
        <taxon>Sophophora</taxon>
    </lineage>
</organism>
<proteinExistence type="inferred from homology"/>
<dbReference type="OrthoDB" id="2666448at2759"/>
<sequence>MATCVDNKNCINEKAKEINFSLTKEKVSAWRANFYGTPHNRLAQNVCTSRDPMQVALNSPVVHNSLGTGVKTWHTVTGPGKATTGGPGWICTGLDMLRLGMDKKIPLPVDFELSAGHLFFYHKLERCNYFLRKVCELLETDEPLDGRLFNHLMKNAVPDGGNFHMFMNLVKKYGVMPRACYLHNLSSMTKVNKILRSKLREYACRLHTQFSLDGDCRSLPEIIDGMLPNLYNVLVICVGEPPLEFTWEFYDQKKRYQCLKDLNSMNFYEVMVGPTLNLDSCVSLAHDPRATSSYNSNYEVVHSSNMIGAKDHVFNNQPMDVIMKIIADALTSESTVWLGCDLRHRFRAKPLALSLKTYMFDMVFDVDVGSTLTKAERLIYKESRQDSAILLTGLGLDSSEQSVQFSTISASVLGKVPSAKNKTFTIDADWLREYAFEIVVNEKFVPQDVLDATKLSDVKPLPPWDPMGALYA</sequence>
<dbReference type="InterPro" id="IPR038765">
    <property type="entry name" value="Papain-like_cys_pep_sf"/>
</dbReference>
<comment type="catalytic activity">
    <reaction evidence="4">
        <text>Inactivates bleomycin B2 (a cytotoxic glycometallopeptide) by hydrolysis of a carboxyamide bond of beta-aminoalanine, but also shows general aminopeptidase activity. The specificity varies somewhat with source, but amino acid arylamides of Met, Leu and Ala are preferred.</text>
        <dbReference type="EC" id="3.4.22.40"/>
    </reaction>
</comment>
<dbReference type="PANTHER" id="PTHR10363:SF2">
    <property type="entry name" value="BLEOMYCIN HYDROLASE"/>
    <property type="match status" value="1"/>
</dbReference>
<evidence type="ECO:0000256" key="3">
    <source>
        <dbReference type="ARBA" id="ARBA00022807"/>
    </source>
</evidence>
<accession>A0A6P4IPC0</accession>
<gene>
    <name evidence="6" type="primary">LOC108076810</name>
</gene>
<dbReference type="AlphaFoldDB" id="A0A6P4IPC0"/>
<dbReference type="Gene3D" id="3.90.70.10">
    <property type="entry name" value="Cysteine proteinases"/>
    <property type="match status" value="1"/>
</dbReference>
<reference evidence="5" key="1">
    <citation type="submission" date="2025-05" db="UniProtKB">
        <authorList>
            <consortium name="RefSeq"/>
        </authorList>
    </citation>
    <scope>NUCLEOTIDE SEQUENCE [LARGE SCALE GENOMIC DNA]</scope>
    <source>
        <strain evidence="5">14028-0561.14</strain>
    </source>
</reference>
<dbReference type="Proteomes" id="UP001652661">
    <property type="component" value="Chromosome 2R"/>
</dbReference>
<dbReference type="SUPFAM" id="SSF54001">
    <property type="entry name" value="Cysteine proteinases"/>
    <property type="match status" value="1"/>
</dbReference>
<keyword evidence="4" id="KW-0963">Cytoplasm</keyword>
<dbReference type="RefSeq" id="XP_017025329.1">
    <property type="nucleotide sequence ID" value="XM_017169840.2"/>
</dbReference>
<dbReference type="GO" id="GO:0005737">
    <property type="term" value="C:cytoplasm"/>
    <property type="evidence" value="ECO:0007669"/>
    <property type="project" value="UniProtKB-SubCell"/>
</dbReference>
<comment type="similarity">
    <text evidence="4">Belongs to the peptidase C1 family.</text>
</comment>
<keyword evidence="1 4" id="KW-0645">Protease</keyword>
<evidence type="ECO:0000256" key="2">
    <source>
        <dbReference type="ARBA" id="ARBA00022801"/>
    </source>
</evidence>
<keyword evidence="3 4" id="KW-0788">Thiol protease</keyword>
<dbReference type="GO" id="GO:0004197">
    <property type="term" value="F:cysteine-type endopeptidase activity"/>
    <property type="evidence" value="ECO:0007669"/>
    <property type="project" value="UniProtKB-EC"/>
</dbReference>
<keyword evidence="2 4" id="KW-0378">Hydrolase</keyword>
<comment type="subcellular location">
    <subcellularLocation>
        <location evidence="4">Cytoplasm</location>
    </subcellularLocation>
</comment>
<dbReference type="GO" id="GO:0006508">
    <property type="term" value="P:proteolysis"/>
    <property type="evidence" value="ECO:0007669"/>
    <property type="project" value="UniProtKB-KW"/>
</dbReference>
<dbReference type="GO" id="GO:0070005">
    <property type="term" value="F:cysteine-type aminopeptidase activity"/>
    <property type="evidence" value="ECO:0007669"/>
    <property type="project" value="InterPro"/>
</dbReference>
<reference evidence="6" key="2">
    <citation type="submission" date="2025-08" db="UniProtKB">
        <authorList>
            <consortium name="RefSeq"/>
        </authorList>
    </citation>
    <scope>IDENTIFICATION</scope>
    <source>
        <strain evidence="6">14028-0561.14</strain>
        <tissue evidence="6">Whole fly</tissue>
    </source>
</reference>
<dbReference type="Pfam" id="PF03051">
    <property type="entry name" value="Peptidase_C1_2"/>
    <property type="match status" value="1"/>
</dbReference>
<dbReference type="PANTHER" id="PTHR10363">
    <property type="entry name" value="BLEOMYCIN HYDROLASE"/>
    <property type="match status" value="1"/>
</dbReference>
<dbReference type="EC" id="3.4.22.40" evidence="4"/>
<keyword evidence="5" id="KW-1185">Reference proteome</keyword>
<evidence type="ECO:0000256" key="1">
    <source>
        <dbReference type="ARBA" id="ARBA00022670"/>
    </source>
</evidence>
<dbReference type="InterPro" id="IPR004134">
    <property type="entry name" value="Peptidase_C1B"/>
</dbReference>
<protein>
    <recommendedName>
        <fullName evidence="4">Bleomycin hydrolase</fullName>
        <ecNumber evidence="4">3.4.22.40</ecNumber>
    </recommendedName>
</protein>
<evidence type="ECO:0000313" key="5">
    <source>
        <dbReference type="Proteomes" id="UP001652661"/>
    </source>
</evidence>
<dbReference type="PIRSF" id="PIRSF005700">
    <property type="entry name" value="PepC"/>
    <property type="match status" value="1"/>
</dbReference>
<name>A0A6P4IPC0_DROKI</name>